<dbReference type="Proteomes" id="UP000681041">
    <property type="component" value="Chromosome"/>
</dbReference>
<keyword evidence="1" id="KW-0812">Transmembrane</keyword>
<dbReference type="GeneID" id="64820234"/>
<dbReference type="OrthoDB" id="76759at2157"/>
<evidence type="ECO:0000313" key="3">
    <source>
        <dbReference type="Proteomes" id="UP000681041"/>
    </source>
</evidence>
<evidence type="ECO:0000256" key="1">
    <source>
        <dbReference type="SAM" id="Phobius"/>
    </source>
</evidence>
<sequence>MTPIELLAILILAGAIVVLLYYYLQNNGYAGMGKMKSQVYELGDKVSGQETVSEASEKFSGVGEKMSGVGEKVSGVSDKIMGKVKDVPISTDILSNKIDAFLDEKSDELIEDWSLATKTDIEGLEKRMNVVTRDIDSLEKRFNEYRGFTNKKLDSIDERLKALEEPEE</sequence>
<keyword evidence="3" id="KW-1185">Reference proteome</keyword>
<evidence type="ECO:0000313" key="2">
    <source>
        <dbReference type="EMBL" id="QUH23283.1"/>
    </source>
</evidence>
<protein>
    <submittedName>
        <fullName evidence="2">Uncharacterized protein</fullName>
    </submittedName>
</protein>
<keyword evidence="1" id="KW-0472">Membrane</keyword>
<gene>
    <name evidence="2" type="ORF">HYG87_05675</name>
</gene>
<dbReference type="EMBL" id="CP058560">
    <property type="protein sequence ID" value="QUH23283.1"/>
    <property type="molecule type" value="Genomic_DNA"/>
</dbReference>
<proteinExistence type="predicted"/>
<reference evidence="2" key="1">
    <citation type="submission" date="2020-07" db="EMBL/GenBank/DDBJ databases">
        <title>Methanobacterium. sp. MethCan genome.</title>
        <authorList>
            <person name="Postec A."/>
            <person name="Quemeneur M."/>
        </authorList>
    </citation>
    <scope>NUCLEOTIDE SEQUENCE</scope>
    <source>
        <strain evidence="2">MethCAN</strain>
    </source>
</reference>
<feature type="transmembrane region" description="Helical" evidence="1">
    <location>
        <begin position="6"/>
        <end position="24"/>
    </location>
</feature>
<accession>A0A8T8K835</accession>
<name>A0A8T8K835_9EURY</name>
<dbReference type="RefSeq" id="WP_211532240.1">
    <property type="nucleotide sequence ID" value="NZ_CP058560.1"/>
</dbReference>
<keyword evidence="1" id="KW-1133">Transmembrane helix</keyword>
<dbReference type="AlphaFoldDB" id="A0A8T8K835"/>
<dbReference type="KEGG" id="meme:HYG87_05675"/>
<organism evidence="2 3">
    <name type="scientific">Methanobacterium alkalithermotolerans</name>
    <dbReference type="NCBI Taxonomy" id="2731220"/>
    <lineage>
        <taxon>Archaea</taxon>
        <taxon>Methanobacteriati</taxon>
        <taxon>Methanobacteriota</taxon>
        <taxon>Methanomada group</taxon>
        <taxon>Methanobacteria</taxon>
        <taxon>Methanobacteriales</taxon>
        <taxon>Methanobacteriaceae</taxon>
        <taxon>Methanobacterium</taxon>
    </lineage>
</organism>